<accession>A0A437LER6</accession>
<name>A0A437LER6_9BURK</name>
<evidence type="ECO:0008006" key="3">
    <source>
        <dbReference type="Google" id="ProtNLM"/>
    </source>
</evidence>
<reference evidence="1 2" key="1">
    <citation type="submission" date="2019-01" db="EMBL/GenBank/DDBJ databases">
        <authorList>
            <person name="Chen W.-M."/>
        </authorList>
    </citation>
    <scope>NUCLEOTIDE SEQUENCE [LARGE SCALE GENOMIC DNA]</scope>
    <source>
        <strain evidence="1 2">CCP-18</strain>
    </source>
</reference>
<keyword evidence="2" id="KW-1185">Reference proteome</keyword>
<dbReference type="GO" id="GO:0004252">
    <property type="term" value="F:serine-type endopeptidase activity"/>
    <property type="evidence" value="ECO:0007669"/>
    <property type="project" value="InterPro"/>
</dbReference>
<gene>
    <name evidence="1" type="ORF">EOD73_14590</name>
</gene>
<dbReference type="EMBL" id="SACM01000004">
    <property type="protein sequence ID" value="RVT83789.1"/>
    <property type="molecule type" value="Genomic_DNA"/>
</dbReference>
<dbReference type="SUPFAM" id="SSF52743">
    <property type="entry name" value="Subtilisin-like"/>
    <property type="match status" value="1"/>
</dbReference>
<proteinExistence type="predicted"/>
<evidence type="ECO:0000313" key="1">
    <source>
        <dbReference type="EMBL" id="RVT83789.1"/>
    </source>
</evidence>
<comment type="caution">
    <text evidence="1">The sequence shown here is derived from an EMBL/GenBank/DDBJ whole genome shotgun (WGS) entry which is preliminary data.</text>
</comment>
<dbReference type="Gene3D" id="3.40.50.200">
    <property type="entry name" value="Peptidase S8/S53 domain"/>
    <property type="match status" value="1"/>
</dbReference>
<dbReference type="InterPro" id="IPR036852">
    <property type="entry name" value="Peptidase_S8/S53_dom_sf"/>
</dbReference>
<dbReference type="AlphaFoldDB" id="A0A437LER6"/>
<evidence type="ECO:0000313" key="2">
    <source>
        <dbReference type="Proteomes" id="UP000288587"/>
    </source>
</evidence>
<protein>
    <recommendedName>
        <fullName evidence="3">Peptidase S8/S53 domain-containing protein</fullName>
    </recommendedName>
</protein>
<organism evidence="1 2">
    <name type="scientific">Inhella crocodyli</name>
    <dbReference type="NCBI Taxonomy" id="2499851"/>
    <lineage>
        <taxon>Bacteria</taxon>
        <taxon>Pseudomonadati</taxon>
        <taxon>Pseudomonadota</taxon>
        <taxon>Betaproteobacteria</taxon>
        <taxon>Burkholderiales</taxon>
        <taxon>Sphaerotilaceae</taxon>
        <taxon>Inhella</taxon>
    </lineage>
</organism>
<dbReference type="Gene3D" id="2.60.120.1290">
    <property type="match status" value="1"/>
</dbReference>
<sequence>MSQDLRWRPPAPAEARDPYLDWSLATGWAGQPPSRLPLWVPLLAPRGAAWDAVLDRHRAEGHAFASPWNPPDTGWGVLWVRAEHVAAAARDLPGSEMSQPQAFQSPPDAPLRLPARARKAPAVVVAAIDRGGAVLNDAFAHRARPKETRLLGFWDQAERPTQDAWLRPSAGYGRELDGPTIDALRERARHDPQGELGVYRDLGLRELLLAHALGQPDHATHVLDTLAGLSRRPPLAPSAKPSDDDAAAGAPLVLVSVPPSRMGQSTGTATVAQVLDGLHYVLALADAHAPEAPIVVNISLGLLAGPHDGSSALERAIDDLMQRRPRLLVALAAGNNGGDRLIDPGKGTNAGGRLAPGAEATLTWRLQPGDPTDSFLELWAHALGKTAPDLRLRVIAPLPSEEVAMNRQCDLLAGEALAARLHSQGLDGDRTLRAQLSLAPVAGPRGCLPAGGWVLGLRNAGPEPLDVDARVQGDLPRWTEPEPVQSVLAGAVGLELGAAGSMNGLATGALPMVVGAARVSDGRDTLYTSQPKPRGPARQRHRIDARATADEGAFAPGLVASGVTSGSWVRMGGTSVAAPVAARHWANRLAKGQLPEAPDQWLLFLQPPKLAE</sequence>
<dbReference type="Proteomes" id="UP000288587">
    <property type="component" value="Unassembled WGS sequence"/>
</dbReference>
<dbReference type="OrthoDB" id="9813435at2"/>
<dbReference type="RefSeq" id="WP_127683753.1">
    <property type="nucleotide sequence ID" value="NZ_SACM01000004.1"/>
</dbReference>
<dbReference type="GO" id="GO:0006508">
    <property type="term" value="P:proteolysis"/>
    <property type="evidence" value="ECO:0007669"/>
    <property type="project" value="InterPro"/>
</dbReference>